<dbReference type="KEGG" id="dap:Dacet_2430"/>
<dbReference type="RefSeq" id="WP_013011692.1">
    <property type="nucleotide sequence ID" value="NC_013943.1"/>
</dbReference>
<proteinExistence type="predicted"/>
<accession>D4H3T9</accession>
<evidence type="ECO:0000313" key="3">
    <source>
        <dbReference type="Proteomes" id="UP000002012"/>
    </source>
</evidence>
<dbReference type="HOGENOM" id="CLU_1831896_0_0_0"/>
<keyword evidence="1" id="KW-0732">Signal</keyword>
<feature type="signal peptide" evidence="1">
    <location>
        <begin position="1"/>
        <end position="19"/>
    </location>
</feature>
<name>D4H3T9_DENA2</name>
<feature type="chain" id="PRO_5003058208" description="Lipoprotein" evidence="1">
    <location>
        <begin position="20"/>
        <end position="140"/>
    </location>
</feature>
<dbReference type="EMBL" id="CP001968">
    <property type="protein sequence ID" value="ADD69191.1"/>
    <property type="molecule type" value="Genomic_DNA"/>
</dbReference>
<dbReference type="Proteomes" id="UP000002012">
    <property type="component" value="Chromosome"/>
</dbReference>
<evidence type="ECO:0008006" key="4">
    <source>
        <dbReference type="Google" id="ProtNLM"/>
    </source>
</evidence>
<dbReference type="AlphaFoldDB" id="D4H3T9"/>
<organism evidence="2 3">
    <name type="scientific">Denitrovibrio acetiphilus (strain DSM 12809 / NBRC 114555 / N2460)</name>
    <dbReference type="NCBI Taxonomy" id="522772"/>
    <lineage>
        <taxon>Bacteria</taxon>
        <taxon>Pseudomonadati</taxon>
        <taxon>Deferribacterota</taxon>
        <taxon>Deferribacteres</taxon>
        <taxon>Deferribacterales</taxon>
        <taxon>Geovibrionaceae</taxon>
        <taxon>Denitrovibrio</taxon>
    </lineage>
</organism>
<reference evidence="2 3" key="1">
    <citation type="journal article" date="2010" name="Stand. Genomic Sci.">
        <title>Complete genome sequence of Denitrovibrio acetiphilus type strain (N2460).</title>
        <authorList>
            <person name="Kiss H."/>
            <person name="Lang E."/>
            <person name="Lapidus A."/>
            <person name="Copeland A."/>
            <person name="Nolan M."/>
            <person name="Glavina Del Rio T."/>
            <person name="Chen F."/>
            <person name="Lucas S."/>
            <person name="Tice H."/>
            <person name="Cheng J.F."/>
            <person name="Han C."/>
            <person name="Goodwin L."/>
            <person name="Pitluck S."/>
            <person name="Liolios K."/>
            <person name="Pati A."/>
            <person name="Ivanova N."/>
            <person name="Mavromatis K."/>
            <person name="Chen A."/>
            <person name="Palaniappan K."/>
            <person name="Land M."/>
            <person name="Hauser L."/>
            <person name="Chang Y.J."/>
            <person name="Jeffries C.D."/>
            <person name="Detter J.C."/>
            <person name="Brettin T."/>
            <person name="Spring S."/>
            <person name="Rohde M."/>
            <person name="Goker M."/>
            <person name="Woyke T."/>
            <person name="Bristow J."/>
            <person name="Eisen J.A."/>
            <person name="Markowitz V."/>
            <person name="Hugenholtz P."/>
            <person name="Kyrpides N.C."/>
            <person name="Klenk H.P."/>
        </authorList>
    </citation>
    <scope>NUCLEOTIDE SEQUENCE [LARGE SCALE GENOMIC DNA]</scope>
    <source>
        <strain evidence="3">DSM 12809 / NBRC 114555 / N2460</strain>
    </source>
</reference>
<dbReference type="PaxDb" id="522772-Dacet_2430"/>
<dbReference type="PROSITE" id="PS51257">
    <property type="entry name" value="PROKAR_LIPOPROTEIN"/>
    <property type="match status" value="1"/>
</dbReference>
<keyword evidence="3" id="KW-1185">Reference proteome</keyword>
<gene>
    <name evidence="2" type="ordered locus">Dacet_2430</name>
</gene>
<evidence type="ECO:0000313" key="2">
    <source>
        <dbReference type="EMBL" id="ADD69191.1"/>
    </source>
</evidence>
<evidence type="ECO:0000256" key="1">
    <source>
        <dbReference type="SAM" id="SignalP"/>
    </source>
</evidence>
<dbReference type="InParanoid" id="D4H3T9"/>
<sequence precursor="true">MKMVRIFLICFIVSLIVSCGGSSGRSSSVNKQPTEAGTTAINVYDTKTFEGTSQVTKLYLDCNGGVALDTGDFDEFSYYIEYDGAYAYYNSYVSYDGNVIANKAYSKYVGKLNLNSAYYHIIDDYTFIKTLSLQYTVILL</sequence>
<protein>
    <recommendedName>
        <fullName evidence="4">Lipoprotein</fullName>
    </recommendedName>
</protein>